<evidence type="ECO:0000256" key="12">
    <source>
        <dbReference type="RuleBase" id="RU361159"/>
    </source>
</evidence>
<evidence type="ECO:0000256" key="4">
    <source>
        <dbReference type="ARBA" id="ARBA00022503"/>
    </source>
</evidence>
<keyword evidence="6 12" id="KW-0378">Hydrolase</keyword>
<reference evidence="13 14" key="1">
    <citation type="submission" date="2019-04" db="EMBL/GenBank/DDBJ databases">
        <title>Cohnella sp. nov. isolated from preserved vegetables.</title>
        <authorList>
            <person name="Lin S.-Y."/>
            <person name="Hung M.-H."/>
            <person name="Young C.-C."/>
        </authorList>
    </citation>
    <scope>NUCLEOTIDE SEQUENCE [LARGE SCALE GENOMIC DNA]</scope>
    <source>
        <strain evidence="13 14">CC-MHH1044</strain>
    </source>
</reference>
<name>A0A4S4C4E6_9BACL</name>
<proteinExistence type="inferred from homology"/>
<evidence type="ECO:0000256" key="7">
    <source>
        <dbReference type="ARBA" id="ARBA00023211"/>
    </source>
</evidence>
<dbReference type="InterPro" id="IPR014033">
    <property type="entry name" value="Arginase"/>
</dbReference>
<evidence type="ECO:0000256" key="1">
    <source>
        <dbReference type="ARBA" id="ARBA00005098"/>
    </source>
</evidence>
<dbReference type="InterPro" id="IPR006035">
    <property type="entry name" value="Ureohydrolase"/>
</dbReference>
<protein>
    <recommendedName>
        <fullName evidence="3 9">Arginase</fullName>
        <ecNumber evidence="2 9">3.5.3.1</ecNumber>
    </recommendedName>
</protein>
<dbReference type="NCBIfam" id="TIGR01229">
    <property type="entry name" value="rocF_arginase"/>
    <property type="match status" value="1"/>
</dbReference>
<evidence type="ECO:0000256" key="2">
    <source>
        <dbReference type="ARBA" id="ARBA00012168"/>
    </source>
</evidence>
<comment type="pathway">
    <text evidence="1">Nitrogen metabolism; urea cycle; L-ornithine and urea from L-arginine: step 1/1.</text>
</comment>
<evidence type="ECO:0000256" key="9">
    <source>
        <dbReference type="NCBIfam" id="TIGR01229"/>
    </source>
</evidence>
<evidence type="ECO:0000313" key="13">
    <source>
        <dbReference type="EMBL" id="THF82677.1"/>
    </source>
</evidence>
<dbReference type="Gene3D" id="3.40.800.10">
    <property type="entry name" value="Ureohydrolase domain"/>
    <property type="match status" value="1"/>
</dbReference>
<dbReference type="Proteomes" id="UP000310636">
    <property type="component" value="Unassembled WGS sequence"/>
</dbReference>
<comment type="catalytic activity">
    <reaction evidence="8 12">
        <text>L-arginine + H2O = urea + L-ornithine</text>
        <dbReference type="Rhea" id="RHEA:20569"/>
        <dbReference type="ChEBI" id="CHEBI:15377"/>
        <dbReference type="ChEBI" id="CHEBI:16199"/>
        <dbReference type="ChEBI" id="CHEBI:32682"/>
        <dbReference type="ChEBI" id="CHEBI:46911"/>
        <dbReference type="EC" id="3.5.3.1"/>
    </reaction>
</comment>
<keyword evidence="4 12" id="KW-0056">Arginine metabolism</keyword>
<dbReference type="EC" id="3.5.3.1" evidence="2 9"/>
<organism evidence="13 14">
    <name type="scientific">Cohnella fermenti</name>
    <dbReference type="NCBI Taxonomy" id="2565925"/>
    <lineage>
        <taxon>Bacteria</taxon>
        <taxon>Bacillati</taxon>
        <taxon>Bacillota</taxon>
        <taxon>Bacilli</taxon>
        <taxon>Bacillales</taxon>
        <taxon>Paenibacillaceae</taxon>
        <taxon>Cohnella</taxon>
    </lineage>
</organism>
<feature type="binding site" evidence="10">
    <location>
        <position position="228"/>
    </location>
    <ligand>
        <name>Mn(2+)</name>
        <dbReference type="ChEBI" id="CHEBI:29035"/>
        <label>1</label>
    </ligand>
</feature>
<gene>
    <name evidence="13" type="primary">rocF</name>
    <name evidence="13" type="ORF">E6C55_06315</name>
</gene>
<dbReference type="EMBL" id="SSOB01000006">
    <property type="protein sequence ID" value="THF82677.1"/>
    <property type="molecule type" value="Genomic_DNA"/>
</dbReference>
<dbReference type="PROSITE" id="PS51409">
    <property type="entry name" value="ARGINASE_2"/>
    <property type="match status" value="1"/>
</dbReference>
<dbReference type="GO" id="GO:0006525">
    <property type="term" value="P:arginine metabolic process"/>
    <property type="evidence" value="ECO:0007669"/>
    <property type="project" value="UniProtKB-KW"/>
</dbReference>
<comment type="caution">
    <text evidence="13">The sequence shown here is derived from an EMBL/GenBank/DDBJ whole genome shotgun (WGS) entry which is preliminary data.</text>
</comment>
<evidence type="ECO:0000256" key="3">
    <source>
        <dbReference type="ARBA" id="ARBA00018123"/>
    </source>
</evidence>
<dbReference type="GO" id="GO:0005737">
    <property type="term" value="C:cytoplasm"/>
    <property type="evidence" value="ECO:0007669"/>
    <property type="project" value="TreeGrafter"/>
</dbReference>
<dbReference type="PRINTS" id="PR00116">
    <property type="entry name" value="ARGINASE"/>
</dbReference>
<feature type="binding site" evidence="10">
    <location>
        <position position="125"/>
    </location>
    <ligand>
        <name>Mn(2+)</name>
        <dbReference type="ChEBI" id="CHEBI:29035"/>
        <label>1</label>
    </ligand>
</feature>
<dbReference type="PANTHER" id="PTHR43782:SF3">
    <property type="entry name" value="ARGINASE"/>
    <property type="match status" value="1"/>
</dbReference>
<dbReference type="Pfam" id="PF00491">
    <property type="entry name" value="Arginase"/>
    <property type="match status" value="1"/>
</dbReference>
<accession>A0A4S4C4E6</accession>
<dbReference type="PANTHER" id="PTHR43782">
    <property type="entry name" value="ARGINASE"/>
    <property type="match status" value="1"/>
</dbReference>
<feature type="binding site" evidence="10">
    <location>
        <position position="100"/>
    </location>
    <ligand>
        <name>Mn(2+)</name>
        <dbReference type="ChEBI" id="CHEBI:29035"/>
        <label>1</label>
    </ligand>
</feature>
<evidence type="ECO:0000256" key="11">
    <source>
        <dbReference type="PROSITE-ProRule" id="PRU00742"/>
    </source>
</evidence>
<feature type="binding site" evidence="10">
    <location>
        <position position="127"/>
    </location>
    <ligand>
        <name>Mn(2+)</name>
        <dbReference type="ChEBI" id="CHEBI:29035"/>
        <label>1</label>
    </ligand>
</feature>
<comment type="similarity">
    <text evidence="11 12">Belongs to the arginase family.</text>
</comment>
<dbReference type="AlphaFoldDB" id="A0A4S4C4E6"/>
<dbReference type="OrthoDB" id="9789727at2"/>
<dbReference type="GO" id="GO:0004053">
    <property type="term" value="F:arginase activity"/>
    <property type="evidence" value="ECO:0007669"/>
    <property type="project" value="UniProtKB-UniRule"/>
</dbReference>
<evidence type="ECO:0000256" key="8">
    <source>
        <dbReference type="ARBA" id="ARBA00047391"/>
    </source>
</evidence>
<dbReference type="GO" id="GO:0030145">
    <property type="term" value="F:manganese ion binding"/>
    <property type="evidence" value="ECO:0007669"/>
    <property type="project" value="TreeGrafter"/>
</dbReference>
<evidence type="ECO:0000313" key="14">
    <source>
        <dbReference type="Proteomes" id="UP000310636"/>
    </source>
</evidence>
<sequence>MIDKKVRIIRVPFWMGSGRIGTELGPESMITAGLLGQLKGIGMDIVGDCEIDCCRHPSGSAGSGDIKYYTEVKDMARKVSEQVVGALQSGFFPLVLGGDHSVSIGSLAGLTGHYRNLGVIWFDAHADLNTEETTPTGNAHGMPLAIALGRARFKLTDIQGSNLVSKDKLVIVGARDIDPGERELIREEGITCFTMHDIDRYGMRNVMEKAIRIAGEGTDGIHFSLDLDALDPQIASGVGTPVPGGISYREAHFAMEMIAESGLLRSADVVEINAVLDNDRRTARHAVELTASLLGKRIL</sequence>
<dbReference type="SUPFAM" id="SSF52768">
    <property type="entry name" value="Arginase/deacetylase"/>
    <property type="match status" value="1"/>
</dbReference>
<feature type="binding site" evidence="10">
    <location>
        <position position="226"/>
    </location>
    <ligand>
        <name>Mn(2+)</name>
        <dbReference type="ChEBI" id="CHEBI:29035"/>
        <label>1</label>
    </ligand>
</feature>
<dbReference type="PIRSF" id="PIRSF036979">
    <property type="entry name" value="Arginase"/>
    <property type="match status" value="1"/>
</dbReference>
<evidence type="ECO:0000256" key="5">
    <source>
        <dbReference type="ARBA" id="ARBA00022723"/>
    </source>
</evidence>
<dbReference type="FunFam" id="3.40.800.10:FF:000012">
    <property type="entry name" value="Arginase"/>
    <property type="match status" value="1"/>
</dbReference>
<keyword evidence="5 10" id="KW-0479">Metal-binding</keyword>
<comment type="cofactor">
    <cofactor evidence="10 12">
        <name>Mn(2+)</name>
        <dbReference type="ChEBI" id="CHEBI:29035"/>
    </cofactor>
    <text evidence="10 12">Binds 2 manganese ions per subunit.</text>
</comment>
<dbReference type="CDD" id="cd09989">
    <property type="entry name" value="Arginase"/>
    <property type="match status" value="1"/>
</dbReference>
<feature type="binding site" evidence="10">
    <location>
        <position position="123"/>
    </location>
    <ligand>
        <name>Mn(2+)</name>
        <dbReference type="ChEBI" id="CHEBI:29035"/>
        <label>1</label>
    </ligand>
</feature>
<keyword evidence="14" id="KW-1185">Reference proteome</keyword>
<dbReference type="InterPro" id="IPR023696">
    <property type="entry name" value="Ureohydrolase_dom_sf"/>
</dbReference>
<keyword evidence="7 10" id="KW-0464">Manganese</keyword>
<dbReference type="RefSeq" id="WP_136368938.1">
    <property type="nucleotide sequence ID" value="NZ_SSOB01000006.1"/>
</dbReference>
<evidence type="ECO:0000256" key="10">
    <source>
        <dbReference type="PIRSR" id="PIRSR036979-1"/>
    </source>
</evidence>
<evidence type="ECO:0000256" key="6">
    <source>
        <dbReference type="ARBA" id="ARBA00022801"/>
    </source>
</evidence>